<dbReference type="RefSeq" id="XP_017994145.1">
    <property type="nucleotide sequence ID" value="XM_018137897.1"/>
</dbReference>
<feature type="domain" description="Pirin C-terminal" evidence="5">
    <location>
        <begin position="193"/>
        <end position="302"/>
    </location>
</feature>
<organism evidence="6 7">
    <name type="scientific">Malassezia pachydermatis</name>
    <dbReference type="NCBI Taxonomy" id="77020"/>
    <lineage>
        <taxon>Eukaryota</taxon>
        <taxon>Fungi</taxon>
        <taxon>Dikarya</taxon>
        <taxon>Basidiomycota</taxon>
        <taxon>Ustilaginomycotina</taxon>
        <taxon>Malasseziomycetes</taxon>
        <taxon>Malasseziales</taxon>
        <taxon>Malasseziaceae</taxon>
        <taxon>Malassezia</taxon>
    </lineage>
</organism>
<comment type="caution">
    <text evidence="6">The sequence shown here is derived from an EMBL/GenBank/DDBJ whole genome shotgun (WGS) entry which is preliminary data.</text>
</comment>
<dbReference type="SUPFAM" id="SSF51182">
    <property type="entry name" value="RmlC-like cupins"/>
    <property type="match status" value="1"/>
</dbReference>
<protein>
    <recommendedName>
        <fullName evidence="8">Pirin</fullName>
    </recommendedName>
</protein>
<dbReference type="OrthoDB" id="198735at2759"/>
<dbReference type="EMBL" id="LGAV01000001">
    <property type="protein sequence ID" value="KOS16513.1"/>
    <property type="molecule type" value="Genomic_DNA"/>
</dbReference>
<feature type="binding site" evidence="2">
    <location>
        <position position="59"/>
    </location>
    <ligand>
        <name>Fe cation</name>
        <dbReference type="ChEBI" id="CHEBI:24875"/>
    </ligand>
</feature>
<keyword evidence="2" id="KW-0479">Metal-binding</keyword>
<dbReference type="PANTHER" id="PTHR13903">
    <property type="entry name" value="PIRIN-RELATED"/>
    <property type="match status" value="1"/>
</dbReference>
<sequence>MSVPQVSRRVVQKVFAAEQSDGVGVRLRRAIGNRQLRNLTPFLMLDHFTITPGSGFADHPHRGQTTVTYMFDGFVEHEDFAGHRGVIGPGDIQWMCVGRGMVHAEMPKHKDDNGNPLPNPVGMQLWLDLPKSAKYVEPSYQELRSAEMPHQHPRDTEPAETEGKGWEIKIIAGRSHGGESPVKWPQGAGCWFMDIKLDPQGWVFQELPNGWNTILYLVGGTVTVGDKDAEYNQYDTLVLTTPSDVNGQDGVRITNPTDKPARVILISGEPMKDRVVQYGPFVLNSEEEVYKAIEDYQLGKNGFERAPHWQSEIAKGFR</sequence>
<keyword evidence="2" id="KW-0408">Iron</keyword>
<feature type="binding site" evidence="2">
    <location>
        <position position="105"/>
    </location>
    <ligand>
        <name>Fe cation</name>
        <dbReference type="ChEBI" id="CHEBI:24875"/>
    </ligand>
</feature>
<dbReference type="GO" id="GO:0046872">
    <property type="term" value="F:metal ion binding"/>
    <property type="evidence" value="ECO:0007669"/>
    <property type="project" value="UniProtKB-KW"/>
</dbReference>
<evidence type="ECO:0000313" key="7">
    <source>
        <dbReference type="Proteomes" id="UP000037751"/>
    </source>
</evidence>
<dbReference type="Pfam" id="PF05726">
    <property type="entry name" value="Pirin_C"/>
    <property type="match status" value="1"/>
</dbReference>
<dbReference type="PANTHER" id="PTHR13903:SF8">
    <property type="entry name" value="PIRIN"/>
    <property type="match status" value="1"/>
</dbReference>
<dbReference type="Pfam" id="PF02678">
    <property type="entry name" value="Pirin"/>
    <property type="match status" value="1"/>
</dbReference>
<dbReference type="STRING" id="77020.A0A0M9VRD8"/>
<dbReference type="CDD" id="cd02247">
    <property type="entry name" value="cupin_pirin_C"/>
    <property type="match status" value="1"/>
</dbReference>
<dbReference type="CDD" id="cd02909">
    <property type="entry name" value="cupin_pirin_N"/>
    <property type="match status" value="1"/>
</dbReference>
<dbReference type="InterPro" id="IPR008778">
    <property type="entry name" value="Pirin_C_dom"/>
</dbReference>
<dbReference type="Gene3D" id="2.60.120.10">
    <property type="entry name" value="Jelly Rolls"/>
    <property type="match status" value="2"/>
</dbReference>
<comment type="similarity">
    <text evidence="1 3">Belongs to the pirin family.</text>
</comment>
<reference evidence="6 7" key="1">
    <citation type="submission" date="2015-07" db="EMBL/GenBank/DDBJ databases">
        <title>Draft Genome Sequence of Malassezia furfur CBS1878 and Malassezia pachydermatis CBS1879.</title>
        <authorList>
            <person name="Triana S."/>
            <person name="Ohm R."/>
            <person name="Gonzalez A."/>
            <person name="DeCock H."/>
            <person name="Restrepo S."/>
            <person name="Celis A."/>
        </authorList>
    </citation>
    <scope>NUCLEOTIDE SEQUENCE [LARGE SCALE GENOMIC DNA]</scope>
    <source>
        <strain evidence="6 7">CBS 1879</strain>
    </source>
</reference>
<evidence type="ECO:0000313" key="6">
    <source>
        <dbReference type="EMBL" id="KOS16513.1"/>
    </source>
</evidence>
<dbReference type="InterPro" id="IPR014710">
    <property type="entry name" value="RmlC-like_jellyroll"/>
</dbReference>
<dbReference type="InterPro" id="IPR011051">
    <property type="entry name" value="RmlC_Cupin_sf"/>
</dbReference>
<keyword evidence="7" id="KW-1185">Reference proteome</keyword>
<accession>A0A0M9VRD8</accession>
<dbReference type="AlphaFoldDB" id="A0A0M9VRD8"/>
<comment type="cofactor">
    <cofactor evidence="2">
        <name>Fe cation</name>
        <dbReference type="ChEBI" id="CHEBI:24875"/>
    </cofactor>
    <text evidence="2">Binds 1 Fe cation per subunit.</text>
</comment>
<name>A0A0M9VRD8_9BASI</name>
<dbReference type="GeneID" id="28729773"/>
<evidence type="ECO:0008006" key="8">
    <source>
        <dbReference type="Google" id="ProtNLM"/>
    </source>
</evidence>
<evidence type="ECO:0000259" key="4">
    <source>
        <dbReference type="Pfam" id="PF02678"/>
    </source>
</evidence>
<dbReference type="Proteomes" id="UP000037751">
    <property type="component" value="Unassembled WGS sequence"/>
</dbReference>
<evidence type="ECO:0000256" key="3">
    <source>
        <dbReference type="RuleBase" id="RU003457"/>
    </source>
</evidence>
<dbReference type="InterPro" id="IPR012093">
    <property type="entry name" value="Pirin"/>
</dbReference>
<feature type="binding site" evidence="2">
    <location>
        <position position="103"/>
    </location>
    <ligand>
        <name>Fe cation</name>
        <dbReference type="ChEBI" id="CHEBI:24875"/>
    </ligand>
</feature>
<evidence type="ECO:0000256" key="1">
    <source>
        <dbReference type="ARBA" id="ARBA00008416"/>
    </source>
</evidence>
<dbReference type="VEuPathDB" id="FungiDB:Malapachy_3427"/>
<evidence type="ECO:0000256" key="2">
    <source>
        <dbReference type="PIRSR" id="PIRSR006232-1"/>
    </source>
</evidence>
<dbReference type="PIRSF" id="PIRSF006232">
    <property type="entry name" value="Pirin"/>
    <property type="match status" value="1"/>
</dbReference>
<feature type="binding site" evidence="2">
    <location>
        <position position="61"/>
    </location>
    <ligand>
        <name>Fe cation</name>
        <dbReference type="ChEBI" id="CHEBI:24875"/>
    </ligand>
</feature>
<dbReference type="InterPro" id="IPR003829">
    <property type="entry name" value="Pirin_N_dom"/>
</dbReference>
<gene>
    <name evidence="6" type="ORF">Malapachy_3427</name>
</gene>
<evidence type="ECO:0000259" key="5">
    <source>
        <dbReference type="Pfam" id="PF05726"/>
    </source>
</evidence>
<feature type="domain" description="Pirin N-terminal" evidence="4">
    <location>
        <begin position="25"/>
        <end position="127"/>
    </location>
</feature>
<proteinExistence type="inferred from homology"/>